<evidence type="ECO:0000256" key="2">
    <source>
        <dbReference type="ARBA" id="ARBA00010290"/>
    </source>
</evidence>
<keyword evidence="13" id="KW-1185">Reference proteome</keyword>
<evidence type="ECO:0000313" key="13">
    <source>
        <dbReference type="Proteomes" id="UP000694416"/>
    </source>
</evidence>
<evidence type="ECO:0000313" key="12">
    <source>
        <dbReference type="Ensembl" id="ENSPTEP00000001692.1"/>
    </source>
</evidence>
<evidence type="ECO:0000256" key="5">
    <source>
        <dbReference type="ARBA" id="ARBA00022741"/>
    </source>
</evidence>
<keyword evidence="6" id="KW-0931">ER-Golgi transport</keyword>
<keyword evidence="7" id="KW-0653">Protein transport</keyword>
<evidence type="ECO:0000256" key="9">
    <source>
        <dbReference type="ARBA" id="ARBA00023134"/>
    </source>
</evidence>
<dbReference type="SUPFAM" id="SSF52540">
    <property type="entry name" value="P-loop containing nucleoside triphosphate hydrolases"/>
    <property type="match status" value="1"/>
</dbReference>
<protein>
    <recommendedName>
        <fullName evidence="14">ADP-ribosylation factor</fullName>
    </recommendedName>
</protein>
<evidence type="ECO:0000256" key="8">
    <source>
        <dbReference type="ARBA" id="ARBA00023034"/>
    </source>
</evidence>
<evidence type="ECO:0000256" key="11">
    <source>
        <dbReference type="PIRSR" id="PIRSR606689-1"/>
    </source>
</evidence>
<dbReference type="InterPro" id="IPR027417">
    <property type="entry name" value="P-loop_NTPase"/>
</dbReference>
<dbReference type="GO" id="GO:0015031">
    <property type="term" value="P:protein transport"/>
    <property type="evidence" value="ECO:0007669"/>
    <property type="project" value="UniProtKB-KW"/>
</dbReference>
<keyword evidence="5 11" id="KW-0547">Nucleotide-binding</keyword>
<evidence type="ECO:0000256" key="10">
    <source>
        <dbReference type="ARBA" id="ARBA00023288"/>
    </source>
</evidence>
<evidence type="ECO:0000256" key="4">
    <source>
        <dbReference type="ARBA" id="ARBA00022707"/>
    </source>
</evidence>
<dbReference type="GO" id="GO:0003924">
    <property type="term" value="F:GTPase activity"/>
    <property type="evidence" value="ECO:0007669"/>
    <property type="project" value="InterPro"/>
</dbReference>
<keyword evidence="4" id="KW-0519">Myristate</keyword>
<feature type="binding site" evidence="11">
    <location>
        <position position="47"/>
    </location>
    <ligand>
        <name>GTP</name>
        <dbReference type="ChEBI" id="CHEBI:37565"/>
    </ligand>
</feature>
<dbReference type="Ensembl" id="ENSPTET00000002504.1">
    <property type="protein sequence ID" value="ENSPTEP00000001692.1"/>
    <property type="gene ID" value="ENSPTEG00000001892.1"/>
</dbReference>
<keyword evidence="8" id="KW-0333">Golgi apparatus</keyword>
<reference evidence="12" key="2">
    <citation type="submission" date="2025-09" db="UniProtKB">
        <authorList>
            <consortium name="Ensembl"/>
        </authorList>
    </citation>
    <scope>IDENTIFICATION</scope>
</reference>
<dbReference type="PROSITE" id="PS51417">
    <property type="entry name" value="ARF"/>
    <property type="match status" value="1"/>
</dbReference>
<dbReference type="Proteomes" id="UP000694416">
    <property type="component" value="Unplaced"/>
</dbReference>
<keyword evidence="3" id="KW-0813">Transport</keyword>
<evidence type="ECO:0000256" key="1">
    <source>
        <dbReference type="ARBA" id="ARBA00004555"/>
    </source>
</evidence>
<keyword evidence="9 11" id="KW-0342">GTP-binding</keyword>
<dbReference type="InterPro" id="IPR024156">
    <property type="entry name" value="Small_GTPase_ARF"/>
</dbReference>
<dbReference type="AlphaFoldDB" id="A0A8C9GAB8"/>
<dbReference type="GO" id="GO:0005525">
    <property type="term" value="F:GTP binding"/>
    <property type="evidence" value="ECO:0007669"/>
    <property type="project" value="UniProtKB-KW"/>
</dbReference>
<accession>A0A8C9GAB8</accession>
<comment type="subcellular location">
    <subcellularLocation>
        <location evidence="1">Golgi apparatus</location>
    </subcellularLocation>
</comment>
<evidence type="ECO:0000256" key="3">
    <source>
        <dbReference type="ARBA" id="ARBA00022448"/>
    </source>
</evidence>
<organism evidence="12 13">
    <name type="scientific">Piliocolobus tephrosceles</name>
    <name type="common">Ugandan red Colobus</name>
    <dbReference type="NCBI Taxonomy" id="591936"/>
    <lineage>
        <taxon>Eukaryota</taxon>
        <taxon>Metazoa</taxon>
        <taxon>Chordata</taxon>
        <taxon>Craniata</taxon>
        <taxon>Vertebrata</taxon>
        <taxon>Euteleostomi</taxon>
        <taxon>Mammalia</taxon>
        <taxon>Eutheria</taxon>
        <taxon>Euarchontoglires</taxon>
        <taxon>Primates</taxon>
        <taxon>Haplorrhini</taxon>
        <taxon>Catarrhini</taxon>
        <taxon>Cercopithecidae</taxon>
        <taxon>Colobinae</taxon>
        <taxon>Piliocolobus</taxon>
    </lineage>
</organism>
<proteinExistence type="inferred from homology"/>
<dbReference type="GO" id="GO:0016192">
    <property type="term" value="P:vesicle-mediated transport"/>
    <property type="evidence" value="ECO:0007669"/>
    <property type="project" value="UniProtKB-KW"/>
</dbReference>
<dbReference type="SMART" id="SM00177">
    <property type="entry name" value="ARF"/>
    <property type="match status" value="1"/>
</dbReference>
<reference evidence="12" key="1">
    <citation type="submission" date="2025-08" db="UniProtKB">
        <authorList>
            <consortium name="Ensembl"/>
        </authorList>
    </citation>
    <scope>IDENTIFICATION</scope>
</reference>
<evidence type="ECO:0000256" key="7">
    <source>
        <dbReference type="ARBA" id="ARBA00022927"/>
    </source>
</evidence>
<dbReference type="Pfam" id="PF00025">
    <property type="entry name" value="Arf"/>
    <property type="match status" value="1"/>
</dbReference>
<evidence type="ECO:0008006" key="14">
    <source>
        <dbReference type="Google" id="ProtNLM"/>
    </source>
</evidence>
<keyword evidence="10" id="KW-0449">Lipoprotein</keyword>
<comment type="similarity">
    <text evidence="2">Belongs to the small GTPase superfamily. Arf family.</text>
</comment>
<dbReference type="FunFam" id="3.40.50.300:FF:003500">
    <property type="entry name" value="ADP-ribosylation factor 1"/>
    <property type="match status" value="1"/>
</dbReference>
<dbReference type="InterPro" id="IPR006689">
    <property type="entry name" value="Small_GTPase_ARF/SAR"/>
</dbReference>
<sequence length="145" mass="16205">MVPTISSLFSHLFSKKQVLTTVLAIGFNMEAVKYKNTCFGPVWDVGGQDIMRPLWKHYFQNTQGLLLLVDSNDHERIREVADVLQKMLLAGECGDAAPLLSANKQGLPSAWAISATTDEPALQSLPNRTWYVLGLDWLSNEFSKH</sequence>
<dbReference type="GO" id="GO:0005794">
    <property type="term" value="C:Golgi apparatus"/>
    <property type="evidence" value="ECO:0007669"/>
    <property type="project" value="UniProtKB-SubCell"/>
</dbReference>
<evidence type="ECO:0000256" key="6">
    <source>
        <dbReference type="ARBA" id="ARBA00022892"/>
    </source>
</evidence>
<name>A0A8C9GAB8_9PRIM</name>
<dbReference type="Gene3D" id="3.40.50.300">
    <property type="entry name" value="P-loop containing nucleotide triphosphate hydrolases"/>
    <property type="match status" value="1"/>
</dbReference>
<dbReference type="PANTHER" id="PTHR11711">
    <property type="entry name" value="ADP RIBOSYLATION FACTOR-RELATED"/>
    <property type="match status" value="1"/>
</dbReference>